<name>A0A9P4J4C0_9PEZI</name>
<evidence type="ECO:0000313" key="5">
    <source>
        <dbReference type="Proteomes" id="UP000799439"/>
    </source>
</evidence>
<dbReference type="InterPro" id="IPR002110">
    <property type="entry name" value="Ankyrin_rpt"/>
</dbReference>
<gene>
    <name evidence="4" type="ORF">K461DRAFT_117413</name>
</gene>
<dbReference type="Pfam" id="PF12796">
    <property type="entry name" value="Ank_2"/>
    <property type="match status" value="1"/>
</dbReference>
<dbReference type="SUPFAM" id="SSF48403">
    <property type="entry name" value="Ankyrin repeat"/>
    <property type="match status" value="1"/>
</dbReference>
<dbReference type="PANTHER" id="PTHR24171:SF9">
    <property type="entry name" value="ANKYRIN REPEAT DOMAIN-CONTAINING PROTEIN 39"/>
    <property type="match status" value="1"/>
</dbReference>
<evidence type="ECO:0000256" key="1">
    <source>
        <dbReference type="ARBA" id="ARBA00022737"/>
    </source>
</evidence>
<organism evidence="4 5">
    <name type="scientific">Myriangium duriaei CBS 260.36</name>
    <dbReference type="NCBI Taxonomy" id="1168546"/>
    <lineage>
        <taxon>Eukaryota</taxon>
        <taxon>Fungi</taxon>
        <taxon>Dikarya</taxon>
        <taxon>Ascomycota</taxon>
        <taxon>Pezizomycotina</taxon>
        <taxon>Dothideomycetes</taxon>
        <taxon>Dothideomycetidae</taxon>
        <taxon>Myriangiales</taxon>
        <taxon>Myriangiaceae</taxon>
        <taxon>Myriangium</taxon>
    </lineage>
</organism>
<dbReference type="PROSITE" id="PS50297">
    <property type="entry name" value="ANK_REP_REGION"/>
    <property type="match status" value="1"/>
</dbReference>
<proteinExistence type="predicted"/>
<dbReference type="PANTHER" id="PTHR24171">
    <property type="entry name" value="ANKYRIN REPEAT DOMAIN-CONTAINING PROTEIN 39-RELATED"/>
    <property type="match status" value="1"/>
</dbReference>
<accession>A0A9P4J4C0</accession>
<dbReference type="SMART" id="SM00248">
    <property type="entry name" value="ANK"/>
    <property type="match status" value="3"/>
</dbReference>
<dbReference type="PROSITE" id="PS50088">
    <property type="entry name" value="ANK_REPEAT"/>
    <property type="match status" value="1"/>
</dbReference>
<reference evidence="4" key="1">
    <citation type="journal article" date="2020" name="Stud. Mycol.">
        <title>101 Dothideomycetes genomes: a test case for predicting lifestyles and emergence of pathogens.</title>
        <authorList>
            <person name="Haridas S."/>
            <person name="Albert R."/>
            <person name="Binder M."/>
            <person name="Bloem J."/>
            <person name="Labutti K."/>
            <person name="Salamov A."/>
            <person name="Andreopoulos B."/>
            <person name="Baker S."/>
            <person name="Barry K."/>
            <person name="Bills G."/>
            <person name="Bluhm B."/>
            <person name="Cannon C."/>
            <person name="Castanera R."/>
            <person name="Culley D."/>
            <person name="Daum C."/>
            <person name="Ezra D."/>
            <person name="Gonzalez J."/>
            <person name="Henrissat B."/>
            <person name="Kuo A."/>
            <person name="Liang C."/>
            <person name="Lipzen A."/>
            <person name="Lutzoni F."/>
            <person name="Magnuson J."/>
            <person name="Mondo S."/>
            <person name="Nolan M."/>
            <person name="Ohm R."/>
            <person name="Pangilinan J."/>
            <person name="Park H.-J."/>
            <person name="Ramirez L."/>
            <person name="Alfaro M."/>
            <person name="Sun H."/>
            <person name="Tritt A."/>
            <person name="Yoshinaga Y."/>
            <person name="Zwiers L.-H."/>
            <person name="Turgeon B."/>
            <person name="Goodwin S."/>
            <person name="Spatafora J."/>
            <person name="Crous P."/>
            <person name="Grigoriev I."/>
        </authorList>
    </citation>
    <scope>NUCLEOTIDE SEQUENCE</scope>
    <source>
        <strain evidence="4">CBS 260.36</strain>
    </source>
</reference>
<evidence type="ECO:0000256" key="2">
    <source>
        <dbReference type="ARBA" id="ARBA00023043"/>
    </source>
</evidence>
<keyword evidence="1" id="KW-0677">Repeat</keyword>
<dbReference type="EMBL" id="ML996084">
    <property type="protein sequence ID" value="KAF2153860.1"/>
    <property type="molecule type" value="Genomic_DNA"/>
</dbReference>
<comment type="caution">
    <text evidence="4">The sequence shown here is derived from an EMBL/GenBank/DDBJ whole genome shotgun (WGS) entry which is preliminary data.</text>
</comment>
<feature type="repeat" description="ANK" evidence="3">
    <location>
        <begin position="103"/>
        <end position="135"/>
    </location>
</feature>
<keyword evidence="5" id="KW-1185">Reference proteome</keyword>
<dbReference type="AlphaFoldDB" id="A0A9P4J4C0"/>
<dbReference type="Proteomes" id="UP000799439">
    <property type="component" value="Unassembled WGS sequence"/>
</dbReference>
<dbReference type="Gene3D" id="1.25.40.20">
    <property type="entry name" value="Ankyrin repeat-containing domain"/>
    <property type="match status" value="1"/>
</dbReference>
<evidence type="ECO:0000256" key="3">
    <source>
        <dbReference type="PROSITE-ProRule" id="PRU00023"/>
    </source>
</evidence>
<keyword evidence="2 3" id="KW-0040">ANK repeat</keyword>
<sequence>MCHTVHLLCKSEYTREHLDKHVAQAQGVNPIDEYGLTPLHIACTTQDEARVNELLLLAADPSMITIDGMTCLHLAARARLSNVLGLLLDNQKCRDLVNMADNDGRTPLHHACRSGRVESVQLLLDAGAIPSLDNERKDVFDACLEFDLESDLWYGVVEIDQYASEFPLEECQSQGSCSIADGLRPKDEGRPSVNDFRRLKGWAGVKYIQSEHDTTRLEEILDLLPHKRDNGRGIGPGPQLDEEYSKAKHMLQNAYTT</sequence>
<dbReference type="InterPro" id="IPR036770">
    <property type="entry name" value="Ankyrin_rpt-contain_sf"/>
</dbReference>
<evidence type="ECO:0000313" key="4">
    <source>
        <dbReference type="EMBL" id="KAF2153860.1"/>
    </source>
</evidence>
<dbReference type="OrthoDB" id="539213at2759"/>
<protein>
    <submittedName>
        <fullName evidence="4">Ankyrin</fullName>
    </submittedName>
</protein>